<gene>
    <name evidence="3" type="primary">fdhD</name>
    <name evidence="4" type="ORF">ADH67_11680</name>
</gene>
<comment type="similarity">
    <text evidence="3">Belongs to the FdhD family.</text>
</comment>
<comment type="caution">
    <text evidence="3">Lacks conserved residue(s) required for the propagation of feature annotation.</text>
</comment>
<dbReference type="Proteomes" id="UP000214610">
    <property type="component" value="Unassembled WGS sequence"/>
</dbReference>
<evidence type="ECO:0000256" key="3">
    <source>
        <dbReference type="HAMAP-Rule" id="MF_00187"/>
    </source>
</evidence>
<dbReference type="AlphaFoldDB" id="A0A227KCD9"/>
<dbReference type="InterPro" id="IPR003786">
    <property type="entry name" value="FdhD"/>
</dbReference>
<evidence type="ECO:0000313" key="4">
    <source>
        <dbReference type="EMBL" id="OXE44536.1"/>
    </source>
</evidence>
<comment type="caution">
    <text evidence="4">The sequence shown here is derived from an EMBL/GenBank/DDBJ whole genome shotgun (WGS) entry which is preliminary data.</text>
</comment>
<comment type="function">
    <text evidence="3">Required for formate dehydrogenase (FDH) activity. Acts as a sulfur carrier protein that transfers sulfur from IscS to the molybdenum cofactor prior to its insertion into FDH.</text>
</comment>
<proteinExistence type="inferred from homology"/>
<organism evidence="4 5">
    <name type="scientific">Turicimonas muris</name>
    <dbReference type="NCBI Taxonomy" id="1796652"/>
    <lineage>
        <taxon>Bacteria</taxon>
        <taxon>Pseudomonadati</taxon>
        <taxon>Pseudomonadota</taxon>
        <taxon>Betaproteobacteria</taxon>
        <taxon>Burkholderiales</taxon>
        <taxon>Sutterellaceae</taxon>
        <taxon>Turicimonas</taxon>
    </lineage>
</organism>
<keyword evidence="2 3" id="KW-0501">Molybdenum cofactor biosynthesis</keyword>
<protein>
    <recommendedName>
        <fullName evidence="3">Sulfur carrier protein FdhD</fullName>
    </recommendedName>
</protein>
<dbReference type="SUPFAM" id="SSF53927">
    <property type="entry name" value="Cytidine deaminase-like"/>
    <property type="match status" value="1"/>
</dbReference>
<feature type="active site" description="Cysteine persulfide intermediate" evidence="3">
    <location>
        <position position="115"/>
    </location>
</feature>
<dbReference type="GO" id="GO:0005737">
    <property type="term" value="C:cytoplasm"/>
    <property type="evidence" value="ECO:0007669"/>
    <property type="project" value="UniProtKB-SubCell"/>
</dbReference>
<dbReference type="GeneID" id="78361259"/>
<dbReference type="PIRSF" id="PIRSF015626">
    <property type="entry name" value="FdhD"/>
    <property type="match status" value="1"/>
</dbReference>
<dbReference type="GO" id="GO:0097163">
    <property type="term" value="F:sulfur carrier activity"/>
    <property type="evidence" value="ECO:0007669"/>
    <property type="project" value="UniProtKB-UniRule"/>
</dbReference>
<evidence type="ECO:0000256" key="2">
    <source>
        <dbReference type="ARBA" id="ARBA00023150"/>
    </source>
</evidence>
<dbReference type="HAMAP" id="MF_00187">
    <property type="entry name" value="FdhD"/>
    <property type="match status" value="1"/>
</dbReference>
<dbReference type="GO" id="GO:0016783">
    <property type="term" value="F:sulfurtransferase activity"/>
    <property type="evidence" value="ECO:0007669"/>
    <property type="project" value="InterPro"/>
</dbReference>
<dbReference type="InterPro" id="IPR016193">
    <property type="entry name" value="Cytidine_deaminase-like"/>
</dbReference>
<dbReference type="PANTHER" id="PTHR30592">
    <property type="entry name" value="FORMATE DEHYDROGENASE"/>
    <property type="match status" value="1"/>
</dbReference>
<dbReference type="EMBL" id="NHMP01000010">
    <property type="protein sequence ID" value="OXE44536.1"/>
    <property type="molecule type" value="Genomic_DNA"/>
</dbReference>
<keyword evidence="1 3" id="KW-0963">Cytoplasm</keyword>
<dbReference type="Gene3D" id="3.40.140.10">
    <property type="entry name" value="Cytidine Deaminase, domain 2"/>
    <property type="match status" value="1"/>
</dbReference>
<evidence type="ECO:0000313" key="5">
    <source>
        <dbReference type="Proteomes" id="UP000214610"/>
    </source>
</evidence>
<accession>A0A227KCD9</accession>
<keyword evidence="5" id="KW-1185">Reference proteome</keyword>
<dbReference type="Gene3D" id="3.10.20.10">
    <property type="match status" value="1"/>
</dbReference>
<evidence type="ECO:0000256" key="1">
    <source>
        <dbReference type="ARBA" id="ARBA00022490"/>
    </source>
</evidence>
<sequence>MQEEIFSLPPVQSEIEVIKLPSWKKKSDFVAEEVPVALVYNGLSHVVMMCSPQHLKEFAVGFSISEGIVPDYSHIFDIEIKPGCHNGLVVEMEISPRCFWNLKDQRRSMAGRTGCGICGTENLDKVYKEVSRLPNTYTFDLKHYHFGLQKIREAQQIGAATGSMHAVAALDSEGNFLGGIEDIGRHVALDKVLGLKAINNWKKEVLFLSSRASFEMVQKAAVSGIEIVFAISAPTNTAIELARKANITLAAFCRENSANVYTAPERFLGSF</sequence>
<dbReference type="Pfam" id="PF02634">
    <property type="entry name" value="FdhD-NarQ"/>
    <property type="match status" value="1"/>
</dbReference>
<comment type="subcellular location">
    <subcellularLocation>
        <location evidence="3">Cytoplasm</location>
    </subcellularLocation>
</comment>
<dbReference type="GO" id="GO:0006777">
    <property type="term" value="P:Mo-molybdopterin cofactor biosynthetic process"/>
    <property type="evidence" value="ECO:0007669"/>
    <property type="project" value="UniProtKB-UniRule"/>
</dbReference>
<dbReference type="PANTHER" id="PTHR30592:SF1">
    <property type="entry name" value="SULFUR CARRIER PROTEIN FDHD"/>
    <property type="match status" value="1"/>
</dbReference>
<reference evidence="5" key="1">
    <citation type="submission" date="2017-05" db="EMBL/GenBank/DDBJ databases">
        <title>Improved OligoMM genomes.</title>
        <authorList>
            <person name="Garzetti D."/>
        </authorList>
    </citation>
    <scope>NUCLEOTIDE SEQUENCE [LARGE SCALE GENOMIC DNA]</scope>
    <source>
        <strain evidence="5">YL45</strain>
    </source>
</reference>
<keyword evidence="4" id="KW-0808">Transferase</keyword>
<dbReference type="RefSeq" id="WP_084081461.1">
    <property type="nucleotide sequence ID" value="NZ_CAJTBZ010000045.1"/>
</dbReference>
<name>A0A227KCD9_9BURK</name>
<dbReference type="NCBIfam" id="TIGR00129">
    <property type="entry name" value="fdhD_narQ"/>
    <property type="match status" value="1"/>
</dbReference>